<dbReference type="InterPro" id="IPR018247">
    <property type="entry name" value="EF_Hand_1_Ca_BS"/>
</dbReference>
<feature type="compositionally biased region" description="Acidic residues" evidence="1">
    <location>
        <begin position="429"/>
        <end position="443"/>
    </location>
</feature>
<proteinExistence type="predicted"/>
<evidence type="ECO:0000313" key="3">
    <source>
        <dbReference type="EMBL" id="CAE0828238.1"/>
    </source>
</evidence>
<dbReference type="InterPro" id="IPR002048">
    <property type="entry name" value="EF_hand_dom"/>
</dbReference>
<evidence type="ECO:0000256" key="1">
    <source>
        <dbReference type="SAM" id="MobiDB-lite"/>
    </source>
</evidence>
<reference evidence="3" key="1">
    <citation type="submission" date="2021-01" db="EMBL/GenBank/DDBJ databases">
        <authorList>
            <person name="Corre E."/>
            <person name="Pelletier E."/>
            <person name="Niang G."/>
            <person name="Scheremetjew M."/>
            <person name="Finn R."/>
            <person name="Kale V."/>
            <person name="Holt S."/>
            <person name="Cochrane G."/>
            <person name="Meng A."/>
            <person name="Brown T."/>
            <person name="Cohen L."/>
        </authorList>
    </citation>
    <scope>NUCLEOTIDE SEQUENCE</scope>
    <source>
        <strain evidence="3">CCMP1594</strain>
    </source>
</reference>
<sequence length="643" mass="71542">MLAVQQQLVNDVRWQLNADSTPGGMDAVARLCDQLFSAGGDVISFPFVQQVMVTLSRSAEDNARRVYTQWIEEVFSLLEMTGSRVLSPSHPIYWMGRGQMNQILRDITHGLSESEVEALAQVMTKTLHEVNHLVHRSPKAQKLWNLFTDWDFNCNGFLETAEIDLVLHSTGSQVPSLTLFEFQRPPRVRRTVMSLAQFHNFISQELPDSDISDEAFERHLDTFQQRVDCIWSAAGIPKPTHTPPFLQRGATQAPMPPSEKMPKHKHAIAAAGLTVAPPAHTKQQGCGRRRPMVGAVGVKAAVQASSGCGAGRMRTIDDELQTLYHEDFGSTLSQRLAEKCSRSQPKLDASAVPQGAVPAQALPPSPPSKRKPQAVAPEPAPPHTEAPPALDDGRPQAVLPGATPTHSGVPTAVAATPKCSVPNFPEGGAMEEYEENDWEEEQEMEDRIFVQQDEWQEDWKQTASTEQDEDSPSSPEMSTSLMERQNEADMLHIEIQDSIQRIREGLSQLRHFPIMDDHDGMMASLLAPVCLFTMHNVPVATSRTPGGRYWGMVTSKIQESGVEGLIQSLLDFDPYSIDYHTAVQVKEHVAKDLPMRVMHLSIAELLEALLQWSRSALKWVCDVHRWDLTGADEEEDAFDFDDC</sequence>
<dbReference type="PROSITE" id="PS00018">
    <property type="entry name" value="EF_HAND_1"/>
    <property type="match status" value="1"/>
</dbReference>
<accession>A0A7S4G7Y0</accession>
<gene>
    <name evidence="3" type="ORF">EGYM00163_LOCUS39507</name>
</gene>
<protein>
    <recommendedName>
        <fullName evidence="2">EF-hand domain-containing protein</fullName>
    </recommendedName>
</protein>
<dbReference type="GO" id="GO:0005509">
    <property type="term" value="F:calcium ion binding"/>
    <property type="evidence" value="ECO:0007669"/>
    <property type="project" value="InterPro"/>
</dbReference>
<feature type="domain" description="EF-hand" evidence="2">
    <location>
        <begin position="138"/>
        <end position="173"/>
    </location>
</feature>
<name>A0A7S4G7Y0_9EUGL</name>
<feature type="region of interest" description="Disordered" evidence="1">
    <location>
        <begin position="336"/>
        <end position="443"/>
    </location>
</feature>
<evidence type="ECO:0000259" key="2">
    <source>
        <dbReference type="PROSITE" id="PS50222"/>
    </source>
</evidence>
<organism evidence="3">
    <name type="scientific">Eutreptiella gymnastica</name>
    <dbReference type="NCBI Taxonomy" id="73025"/>
    <lineage>
        <taxon>Eukaryota</taxon>
        <taxon>Discoba</taxon>
        <taxon>Euglenozoa</taxon>
        <taxon>Euglenida</taxon>
        <taxon>Spirocuta</taxon>
        <taxon>Euglenophyceae</taxon>
        <taxon>Eutreptiales</taxon>
        <taxon>Eutreptiaceae</taxon>
        <taxon>Eutreptiella</taxon>
    </lineage>
</organism>
<dbReference type="EMBL" id="HBJA01114746">
    <property type="protein sequence ID" value="CAE0828238.1"/>
    <property type="molecule type" value="Transcribed_RNA"/>
</dbReference>
<feature type="region of interest" description="Disordered" evidence="1">
    <location>
        <begin position="457"/>
        <end position="479"/>
    </location>
</feature>
<dbReference type="PROSITE" id="PS50222">
    <property type="entry name" value="EF_HAND_2"/>
    <property type="match status" value="1"/>
</dbReference>
<dbReference type="AlphaFoldDB" id="A0A7S4G7Y0"/>